<dbReference type="Pfam" id="PF20236">
    <property type="entry name" value="DUF6593"/>
    <property type="match status" value="1"/>
</dbReference>
<comment type="caution">
    <text evidence="2">The sequence shown here is derived from an EMBL/GenBank/DDBJ whole genome shotgun (WGS) entry which is preliminary data.</text>
</comment>
<feature type="domain" description="DUF6593" evidence="1">
    <location>
        <begin position="62"/>
        <end position="216"/>
    </location>
</feature>
<gene>
    <name evidence="2" type="ORF">R3P38DRAFT_2954555</name>
</gene>
<evidence type="ECO:0000313" key="3">
    <source>
        <dbReference type="Proteomes" id="UP001362999"/>
    </source>
</evidence>
<proteinExistence type="predicted"/>
<dbReference type="AlphaFoldDB" id="A0AAW0BDD2"/>
<organism evidence="2 3">
    <name type="scientific">Favolaschia claudopus</name>
    <dbReference type="NCBI Taxonomy" id="2862362"/>
    <lineage>
        <taxon>Eukaryota</taxon>
        <taxon>Fungi</taxon>
        <taxon>Dikarya</taxon>
        <taxon>Basidiomycota</taxon>
        <taxon>Agaricomycotina</taxon>
        <taxon>Agaricomycetes</taxon>
        <taxon>Agaricomycetidae</taxon>
        <taxon>Agaricales</taxon>
        <taxon>Marasmiineae</taxon>
        <taxon>Mycenaceae</taxon>
        <taxon>Favolaschia</taxon>
    </lineage>
</organism>
<name>A0AAW0BDD2_9AGAR</name>
<protein>
    <recommendedName>
        <fullName evidence="1">DUF6593 domain-containing protein</fullName>
    </recommendedName>
</protein>
<dbReference type="Proteomes" id="UP001362999">
    <property type="component" value="Unassembled WGS sequence"/>
</dbReference>
<dbReference type="InterPro" id="IPR046528">
    <property type="entry name" value="DUF6593"/>
</dbReference>
<sequence length="231" mass="26088">MESEPLVLTWPDPNQLEEIPSHDPPAYDHARVPLHPVNYQFSPQGFNTLLLLPPSGFPDSRPQYHISVSMNCFNPFSFITTVHKGASDLSPHVGEFEMGISTIPGTVVMGQRQKAIKDVVRTASSGRARWSWRFSDDSSRHLRWELVNFGTGIFNCFLASEPYPASIDLKIAQFKGAPSTQKGTDRTPPSMLRIYPQGQPLFDDILMSILIIERRRLQPPTPKEDTLWWSA</sequence>
<evidence type="ECO:0000259" key="1">
    <source>
        <dbReference type="Pfam" id="PF20236"/>
    </source>
</evidence>
<reference evidence="2 3" key="1">
    <citation type="journal article" date="2024" name="J Genomics">
        <title>Draft genome sequencing and assembly of Favolaschia claudopus CIRM-BRFM 2984 isolated from oak limbs.</title>
        <authorList>
            <person name="Navarro D."/>
            <person name="Drula E."/>
            <person name="Chaduli D."/>
            <person name="Cazenave R."/>
            <person name="Ahrendt S."/>
            <person name="Wang J."/>
            <person name="Lipzen A."/>
            <person name="Daum C."/>
            <person name="Barry K."/>
            <person name="Grigoriev I.V."/>
            <person name="Favel A."/>
            <person name="Rosso M.N."/>
            <person name="Martin F."/>
        </authorList>
    </citation>
    <scope>NUCLEOTIDE SEQUENCE [LARGE SCALE GENOMIC DNA]</scope>
    <source>
        <strain evidence="2 3">CIRM-BRFM 2984</strain>
    </source>
</reference>
<keyword evidence="3" id="KW-1185">Reference proteome</keyword>
<dbReference type="EMBL" id="JAWWNJ010000035">
    <property type="protein sequence ID" value="KAK7023854.1"/>
    <property type="molecule type" value="Genomic_DNA"/>
</dbReference>
<accession>A0AAW0BDD2</accession>
<evidence type="ECO:0000313" key="2">
    <source>
        <dbReference type="EMBL" id="KAK7023854.1"/>
    </source>
</evidence>